<keyword evidence="3" id="KW-0812">Transmembrane</keyword>
<keyword evidence="2" id="KW-0378">Hydrolase</keyword>
<dbReference type="CDD" id="cd04677">
    <property type="entry name" value="NUDIX_Hydrolase"/>
    <property type="match status" value="1"/>
</dbReference>
<dbReference type="FunCoup" id="Q9RW85">
    <property type="interactions" value="122"/>
</dbReference>
<dbReference type="Gene3D" id="3.90.79.10">
    <property type="entry name" value="Nucleoside Triphosphate Pyrophosphohydrolase"/>
    <property type="match status" value="1"/>
</dbReference>
<evidence type="ECO:0000256" key="2">
    <source>
        <dbReference type="ARBA" id="ARBA00022801"/>
    </source>
</evidence>
<dbReference type="PIR" id="D75476">
    <property type="entry name" value="D75476"/>
</dbReference>
<dbReference type="PROSITE" id="PS51462">
    <property type="entry name" value="NUDIX"/>
    <property type="match status" value="1"/>
</dbReference>
<dbReference type="Proteomes" id="UP000002524">
    <property type="component" value="Chromosome 1"/>
</dbReference>
<organism evidence="5 6">
    <name type="scientific">Deinococcus radiodurans (strain ATCC 13939 / DSM 20539 / JCM 16871 / CCUG 27074 / LMG 4051 / NBRC 15346 / NCIMB 9279 / VKM B-1422 / R1)</name>
    <dbReference type="NCBI Taxonomy" id="243230"/>
    <lineage>
        <taxon>Bacteria</taxon>
        <taxon>Thermotogati</taxon>
        <taxon>Deinococcota</taxon>
        <taxon>Deinococci</taxon>
        <taxon>Deinococcales</taxon>
        <taxon>Deinococcaceae</taxon>
        <taxon>Deinococcus</taxon>
    </lineage>
</organism>
<keyword evidence="6" id="KW-1185">Reference proteome</keyword>
<evidence type="ECO:0000256" key="1">
    <source>
        <dbReference type="ARBA" id="ARBA00001946"/>
    </source>
</evidence>
<dbReference type="RefSeq" id="WP_010887430.1">
    <property type="nucleotide sequence ID" value="NZ_JMLF01000005.1"/>
</dbReference>
<feature type="transmembrane region" description="Helical" evidence="3">
    <location>
        <begin position="20"/>
        <end position="37"/>
    </location>
</feature>
<protein>
    <submittedName>
        <fullName evidence="5">MutT/nudix family protein</fullName>
    </submittedName>
</protein>
<name>Q9RW85_DEIRA</name>
<dbReference type="AlphaFoldDB" id="Q9RW85"/>
<dbReference type="EnsemblBacteria" id="AAF10362">
    <property type="protein sequence ID" value="AAF10362"/>
    <property type="gene ID" value="DR_0784"/>
</dbReference>
<keyword evidence="3" id="KW-0472">Membrane</keyword>
<dbReference type="STRING" id="243230.DR_0784"/>
<dbReference type="PANTHER" id="PTHR43046:SF2">
    <property type="entry name" value="8-OXO-DGTP DIPHOSPHATASE-RELATED"/>
    <property type="match status" value="1"/>
</dbReference>
<feature type="domain" description="Nudix hydrolase" evidence="4">
    <location>
        <begin position="19"/>
        <end position="155"/>
    </location>
</feature>
<dbReference type="InterPro" id="IPR020084">
    <property type="entry name" value="NUDIX_hydrolase_CS"/>
</dbReference>
<reference evidence="5 6" key="1">
    <citation type="journal article" date="1999" name="Science">
        <title>Genome sequence of the radioresistant bacterium Deinococcus radiodurans R1.</title>
        <authorList>
            <person name="White O."/>
            <person name="Eisen J.A."/>
            <person name="Heidelberg J.F."/>
            <person name="Hickey E.K."/>
            <person name="Peterson J.D."/>
            <person name="Dodson R.J."/>
            <person name="Haft D.H."/>
            <person name="Gwinn M.L."/>
            <person name="Nelson W.C."/>
            <person name="Richardson D.L."/>
            <person name="Moffat K.S."/>
            <person name="Qin H."/>
            <person name="Jiang L."/>
            <person name="Pamphile W."/>
            <person name="Crosby M."/>
            <person name="Shen M."/>
            <person name="Vamathevan J.J."/>
            <person name="Lam P."/>
            <person name="McDonald L."/>
            <person name="Utterback T."/>
            <person name="Zalewski C."/>
            <person name="Makarova K.S."/>
            <person name="Aravind L."/>
            <person name="Daly M.J."/>
            <person name="Minton K.W."/>
            <person name="Fleischmann R.D."/>
            <person name="Ketchum K.A."/>
            <person name="Nelson K.E."/>
            <person name="Salzberg S."/>
            <person name="Smith H.O."/>
            <person name="Venter J.C."/>
            <person name="Fraser C.M."/>
        </authorList>
    </citation>
    <scope>NUCLEOTIDE SEQUENCE [LARGE SCALE GENOMIC DNA]</scope>
    <source>
        <strain evidence="6">ATCC 13939 / DSM 20539 / JCM 16871 / LMG 4051 / NBRC 15346 / NCIMB 9279 / R1 / VKM B-1422</strain>
    </source>
</reference>
<dbReference type="InterPro" id="IPR000086">
    <property type="entry name" value="NUDIX_hydrolase_dom"/>
</dbReference>
<dbReference type="PaxDb" id="243230-DR_0784"/>
<proteinExistence type="predicted"/>
<dbReference type="HOGENOM" id="CLU_037162_7_0_0"/>
<dbReference type="InterPro" id="IPR015797">
    <property type="entry name" value="NUDIX_hydrolase-like_dom_sf"/>
</dbReference>
<evidence type="ECO:0000313" key="6">
    <source>
        <dbReference type="Proteomes" id="UP000002524"/>
    </source>
</evidence>
<dbReference type="EMBL" id="AE000513">
    <property type="protein sequence ID" value="AAF10362.1"/>
    <property type="molecule type" value="Genomic_DNA"/>
</dbReference>
<comment type="cofactor">
    <cofactor evidence="1">
        <name>Mg(2+)</name>
        <dbReference type="ChEBI" id="CHEBI:18420"/>
    </cofactor>
</comment>
<evidence type="ECO:0000313" key="5">
    <source>
        <dbReference type="EMBL" id="AAF10362.1"/>
    </source>
</evidence>
<dbReference type="Pfam" id="PF00293">
    <property type="entry name" value="NUDIX"/>
    <property type="match status" value="1"/>
</dbReference>
<dbReference type="PANTHER" id="PTHR43046">
    <property type="entry name" value="GDP-MANNOSE MANNOSYL HYDROLASE"/>
    <property type="match status" value="1"/>
</dbReference>
<keyword evidence="3" id="KW-1133">Transmembrane helix</keyword>
<evidence type="ECO:0000256" key="3">
    <source>
        <dbReference type="SAM" id="Phobius"/>
    </source>
</evidence>
<dbReference type="InParanoid" id="Q9RW85"/>
<dbReference type="SUPFAM" id="SSF55811">
    <property type="entry name" value="Nudix"/>
    <property type="match status" value="1"/>
</dbReference>
<gene>
    <name evidence="5" type="ordered locus">DR_0784</name>
</gene>
<dbReference type="GO" id="GO:0016787">
    <property type="term" value="F:hydrolase activity"/>
    <property type="evidence" value="ECO:0007669"/>
    <property type="project" value="UniProtKB-KW"/>
</dbReference>
<sequence>MSTKDYVRDLRRLVGHAPVNFVGAAGLICNAAGEVLLQRRRGSERWGLVAGIAELGEPLEQTLRREVQEELGLTVQAAEFLELLNPAGLSRVANGDEFYSYTALYRVTAWTGIPVPDGVEIAEARFFSLAEFPPLTRLGQRAKEVMSSPASMAAW</sequence>
<dbReference type="OrthoDB" id="9787476at2"/>
<dbReference type="PATRIC" id="fig|243230.17.peg.964"/>
<dbReference type="PROSITE" id="PS00893">
    <property type="entry name" value="NUDIX_BOX"/>
    <property type="match status" value="1"/>
</dbReference>
<accession>Q9RW85</accession>
<evidence type="ECO:0000259" key="4">
    <source>
        <dbReference type="PROSITE" id="PS51462"/>
    </source>
</evidence>
<dbReference type="eggNOG" id="COG1051">
    <property type="taxonomic scope" value="Bacteria"/>
</dbReference>
<dbReference type="KEGG" id="dra:DR_0784"/>